<reference evidence="1" key="3">
    <citation type="submission" date="2011-03" db="EMBL/GenBank/DDBJ databases">
        <title>Annotation of Magnaporthe poae ATCC 64411.</title>
        <authorList>
            <person name="Ma L.-J."/>
            <person name="Dead R."/>
            <person name="Young S.K."/>
            <person name="Zeng Q."/>
            <person name="Gargeya S."/>
            <person name="Fitzgerald M."/>
            <person name="Haas B."/>
            <person name="Abouelleil A."/>
            <person name="Alvarado L."/>
            <person name="Arachchi H.M."/>
            <person name="Berlin A."/>
            <person name="Brown A."/>
            <person name="Chapman S.B."/>
            <person name="Chen Z."/>
            <person name="Dunbar C."/>
            <person name="Freedman E."/>
            <person name="Gearin G."/>
            <person name="Gellesch M."/>
            <person name="Goldberg J."/>
            <person name="Griggs A."/>
            <person name="Gujja S."/>
            <person name="Heiman D."/>
            <person name="Howarth C."/>
            <person name="Larson L."/>
            <person name="Lui A."/>
            <person name="MacDonald P.J.P."/>
            <person name="Mehta T."/>
            <person name="Montmayeur A."/>
            <person name="Murphy C."/>
            <person name="Neiman D."/>
            <person name="Pearson M."/>
            <person name="Priest M."/>
            <person name="Roberts A."/>
            <person name="Saif S."/>
            <person name="Shea T."/>
            <person name="Shenoy N."/>
            <person name="Sisk P."/>
            <person name="Stolte C."/>
            <person name="Sykes S."/>
            <person name="Yandava C."/>
            <person name="Wortman J."/>
            <person name="Nusbaum C."/>
            <person name="Birren B."/>
        </authorList>
    </citation>
    <scope>NUCLEOTIDE SEQUENCE</scope>
    <source>
        <strain evidence="1">ATCC 64411</strain>
    </source>
</reference>
<organism evidence="2 3">
    <name type="scientific">Magnaporthiopsis poae (strain ATCC 64411 / 73-15)</name>
    <name type="common">Kentucky bluegrass fungus</name>
    <name type="synonym">Magnaporthe poae</name>
    <dbReference type="NCBI Taxonomy" id="644358"/>
    <lineage>
        <taxon>Eukaryota</taxon>
        <taxon>Fungi</taxon>
        <taxon>Dikarya</taxon>
        <taxon>Ascomycota</taxon>
        <taxon>Pezizomycotina</taxon>
        <taxon>Sordariomycetes</taxon>
        <taxon>Sordariomycetidae</taxon>
        <taxon>Magnaporthales</taxon>
        <taxon>Magnaporthaceae</taxon>
        <taxon>Magnaporthiopsis</taxon>
    </lineage>
</organism>
<reference evidence="2" key="4">
    <citation type="journal article" date="2015" name="G3 (Bethesda)">
        <title>Genome sequences of three phytopathogenic species of the Magnaporthaceae family of fungi.</title>
        <authorList>
            <person name="Okagaki L.H."/>
            <person name="Nunes C.C."/>
            <person name="Sailsbery J."/>
            <person name="Clay B."/>
            <person name="Brown D."/>
            <person name="John T."/>
            <person name="Oh Y."/>
            <person name="Young N."/>
            <person name="Fitzgerald M."/>
            <person name="Haas B.J."/>
            <person name="Zeng Q."/>
            <person name="Young S."/>
            <person name="Adiconis X."/>
            <person name="Fan L."/>
            <person name="Levin J.Z."/>
            <person name="Mitchell T.K."/>
            <person name="Okubara P.A."/>
            <person name="Farman M.L."/>
            <person name="Kohn L.M."/>
            <person name="Birren B."/>
            <person name="Ma L.-J."/>
            <person name="Dean R.A."/>
        </authorList>
    </citation>
    <scope>NUCLEOTIDE SEQUENCE</scope>
    <source>
        <strain evidence="2">ATCC 64411 / 73-15</strain>
    </source>
</reference>
<evidence type="ECO:0000313" key="3">
    <source>
        <dbReference type="Proteomes" id="UP000011715"/>
    </source>
</evidence>
<dbReference type="EMBL" id="ADBL01002325">
    <property type="status" value="NOT_ANNOTATED_CDS"/>
    <property type="molecule type" value="Genomic_DNA"/>
</dbReference>
<proteinExistence type="predicted"/>
<reference evidence="3" key="2">
    <citation type="submission" date="2010-05" db="EMBL/GenBank/DDBJ databases">
        <title>The genome sequence of Magnaporthe poae strain ATCC 64411.</title>
        <authorList>
            <person name="Ma L.-J."/>
            <person name="Dead R."/>
            <person name="Young S."/>
            <person name="Zeng Q."/>
            <person name="Koehrsen M."/>
            <person name="Alvarado L."/>
            <person name="Berlin A."/>
            <person name="Chapman S.B."/>
            <person name="Chen Z."/>
            <person name="Freedman E."/>
            <person name="Gellesch M."/>
            <person name="Goldberg J."/>
            <person name="Griggs A."/>
            <person name="Gujja S."/>
            <person name="Heilman E.R."/>
            <person name="Heiman D."/>
            <person name="Hepburn T."/>
            <person name="Howarth C."/>
            <person name="Jen D."/>
            <person name="Larson L."/>
            <person name="Mehta T."/>
            <person name="Neiman D."/>
            <person name="Pearson M."/>
            <person name="Roberts A."/>
            <person name="Saif S."/>
            <person name="Shea T."/>
            <person name="Shenoy N."/>
            <person name="Sisk P."/>
            <person name="Stolte C."/>
            <person name="Sykes S."/>
            <person name="Walk T."/>
            <person name="White J."/>
            <person name="Yandava C."/>
            <person name="Haas B."/>
            <person name="Nusbaum C."/>
            <person name="Birren B."/>
        </authorList>
    </citation>
    <scope>NUCLEOTIDE SEQUENCE [LARGE SCALE GENOMIC DNA]</scope>
    <source>
        <strain evidence="3">ATCC 64411 / 73-15</strain>
    </source>
</reference>
<dbReference type="EnsemblFungi" id="MAPG_10387T0">
    <property type="protein sequence ID" value="MAPG_10387T0"/>
    <property type="gene ID" value="MAPG_10387"/>
</dbReference>
<gene>
    <name evidence="1" type="ORF">MAPG_10387</name>
</gene>
<accession>A0A0C4ECG3</accession>
<keyword evidence="3" id="KW-1185">Reference proteome</keyword>
<dbReference type="AlphaFoldDB" id="A0A0C4ECG3"/>
<protein>
    <submittedName>
        <fullName evidence="1 2">Uncharacterized protein</fullName>
    </submittedName>
</protein>
<evidence type="ECO:0000313" key="1">
    <source>
        <dbReference type="EMBL" id="KLU90534.1"/>
    </source>
</evidence>
<dbReference type="EMBL" id="GL876975">
    <property type="protein sequence ID" value="KLU90534.1"/>
    <property type="molecule type" value="Genomic_DNA"/>
</dbReference>
<name>A0A0C4ECG3_MAGP6</name>
<reference evidence="2" key="5">
    <citation type="submission" date="2015-06" db="UniProtKB">
        <authorList>
            <consortium name="EnsemblFungi"/>
        </authorList>
    </citation>
    <scope>IDENTIFICATION</scope>
    <source>
        <strain evidence="2">ATCC 64411</strain>
    </source>
</reference>
<sequence>MLLEGEGEKFRLGFSNTFDVQVGSCVPRNPRAGPSPIADARAALLSDGTGTAHTTPSPLSSVPIHTYIGEYPEKGWSGGSCKGRRIHGASECSMRRRERTATAATGFNQGPDHRCRRRWWADRMPHR</sequence>
<dbReference type="VEuPathDB" id="FungiDB:MAPG_10387"/>
<reference evidence="1" key="1">
    <citation type="submission" date="2010-05" db="EMBL/GenBank/DDBJ databases">
        <title>The Genome Sequence of Magnaporthe poae strain ATCC 64411.</title>
        <authorList>
            <consortium name="The Broad Institute Genome Sequencing Platform"/>
            <consortium name="Broad Institute Genome Sequencing Center for Infectious Disease"/>
            <person name="Ma L.-J."/>
            <person name="Dead R."/>
            <person name="Young S."/>
            <person name="Zeng Q."/>
            <person name="Koehrsen M."/>
            <person name="Alvarado L."/>
            <person name="Berlin A."/>
            <person name="Chapman S.B."/>
            <person name="Chen Z."/>
            <person name="Freedman E."/>
            <person name="Gellesch M."/>
            <person name="Goldberg J."/>
            <person name="Griggs A."/>
            <person name="Gujja S."/>
            <person name="Heilman E.R."/>
            <person name="Heiman D."/>
            <person name="Hepburn T."/>
            <person name="Howarth C."/>
            <person name="Jen D."/>
            <person name="Larson L."/>
            <person name="Mehta T."/>
            <person name="Neiman D."/>
            <person name="Pearson M."/>
            <person name="Roberts A."/>
            <person name="Saif S."/>
            <person name="Shea T."/>
            <person name="Shenoy N."/>
            <person name="Sisk P."/>
            <person name="Stolte C."/>
            <person name="Sykes S."/>
            <person name="Walk T."/>
            <person name="White J."/>
            <person name="Yandava C."/>
            <person name="Haas B."/>
            <person name="Nusbaum C."/>
            <person name="Birren B."/>
        </authorList>
    </citation>
    <scope>NUCLEOTIDE SEQUENCE</scope>
    <source>
        <strain evidence="1">ATCC 64411</strain>
    </source>
</reference>
<dbReference type="Proteomes" id="UP000011715">
    <property type="component" value="Unassembled WGS sequence"/>
</dbReference>
<evidence type="ECO:0000313" key="2">
    <source>
        <dbReference type="EnsemblFungi" id="MAPG_10387T0"/>
    </source>
</evidence>